<organism evidence="2 3">
    <name type="scientific">Scomber scombrus</name>
    <name type="common">Atlantic mackerel</name>
    <name type="synonym">Scomber vernalis</name>
    <dbReference type="NCBI Taxonomy" id="13677"/>
    <lineage>
        <taxon>Eukaryota</taxon>
        <taxon>Metazoa</taxon>
        <taxon>Chordata</taxon>
        <taxon>Craniata</taxon>
        <taxon>Vertebrata</taxon>
        <taxon>Euteleostomi</taxon>
        <taxon>Actinopterygii</taxon>
        <taxon>Neopterygii</taxon>
        <taxon>Teleostei</taxon>
        <taxon>Neoteleostei</taxon>
        <taxon>Acanthomorphata</taxon>
        <taxon>Pelagiaria</taxon>
        <taxon>Scombriformes</taxon>
        <taxon>Scombridae</taxon>
        <taxon>Scomber</taxon>
    </lineage>
</organism>
<dbReference type="Proteomes" id="UP001314229">
    <property type="component" value="Unassembled WGS sequence"/>
</dbReference>
<reference evidence="2 3" key="1">
    <citation type="submission" date="2024-01" db="EMBL/GenBank/DDBJ databases">
        <authorList>
            <person name="Alioto T."/>
            <person name="Alioto T."/>
            <person name="Gomez Garrido J."/>
        </authorList>
    </citation>
    <scope>NUCLEOTIDE SEQUENCE [LARGE SCALE GENOMIC DNA]</scope>
</reference>
<evidence type="ECO:0000256" key="1">
    <source>
        <dbReference type="SAM" id="MobiDB-lite"/>
    </source>
</evidence>
<comment type="caution">
    <text evidence="2">The sequence shown here is derived from an EMBL/GenBank/DDBJ whole genome shotgun (WGS) entry which is preliminary data.</text>
</comment>
<gene>
    <name evidence="2" type="ORF">FSCOSCO3_A004840</name>
</gene>
<evidence type="ECO:0000313" key="3">
    <source>
        <dbReference type="Proteomes" id="UP001314229"/>
    </source>
</evidence>
<sequence length="350" mass="38325">MDEDVMVKSLSDTQPQKGDVEPQTGMEYEHLMEPEKEKRVIKFTAKGLELFLANTQKARNSKCKQTKVLMETMKELMQSNENANKIRGHLDEMDRLCEEACEYQKSLKSFLPENELEKQTQWLNQNMDKCTAFGQGQTANRATTPVTLVKLASDQSSVQPDNIVGLTSTSLTSVKATSETVTADINLSAKGSMTTAVETPLNVTSGDNNTGQTVNRASTPVTPVKSASGQTAFRPDTTVGLMSTSLSSVKTTSETVTADINLSAKGSMTTAVETPLNVTSGDNNTDEYVPMRNIDHVERKIQYFNVNGSEKPKGSELQNHDDTYHMYATISEEPAASAVNSMVYSTVQPH</sequence>
<feature type="region of interest" description="Disordered" evidence="1">
    <location>
        <begin position="200"/>
        <end position="231"/>
    </location>
</feature>
<protein>
    <submittedName>
        <fullName evidence="2">Uncharacterized protein LOC121906603</fullName>
    </submittedName>
</protein>
<accession>A0AAV1PRC9</accession>
<proteinExistence type="predicted"/>
<keyword evidence="3" id="KW-1185">Reference proteome</keyword>
<feature type="region of interest" description="Disordered" evidence="1">
    <location>
        <begin position="1"/>
        <end position="23"/>
    </location>
</feature>
<dbReference type="AlphaFoldDB" id="A0AAV1PRC9"/>
<evidence type="ECO:0000313" key="2">
    <source>
        <dbReference type="EMBL" id="CAK6973765.1"/>
    </source>
</evidence>
<name>A0AAV1PRC9_SCOSC</name>
<dbReference type="EMBL" id="CAWUFR010000238">
    <property type="protein sequence ID" value="CAK6973765.1"/>
    <property type="molecule type" value="Genomic_DNA"/>
</dbReference>